<dbReference type="InterPro" id="IPR046357">
    <property type="entry name" value="PPIase_dom_sf"/>
</dbReference>
<feature type="domain" description="PpiC" evidence="2">
    <location>
        <begin position="174"/>
        <end position="277"/>
    </location>
</feature>
<dbReference type="SUPFAM" id="SSF54534">
    <property type="entry name" value="FKBP-like"/>
    <property type="match status" value="1"/>
</dbReference>
<dbReference type="RefSeq" id="WP_189010460.1">
    <property type="nucleotide sequence ID" value="NZ_BMHE01000006.1"/>
</dbReference>
<sequence>MKSRWLRFILAICLGVATLVMAGLLLASGSAEEEGITHYQGGTITRTEHSTYLSIMQFYTPGISQKLNQDKFQQSALREHVASNILAARGRAITQDSQQALAEQQWNEFKKSYSDSFSYSGVSVEERLRDLALTEREMISYIEDQIYGRSYFKSKVTEEALQKDYQLNEAEHNFDTYDIRQIYLSFTANGSKIADKSETLLHANEIVRQWKAGADFTDLAKRYSDDPSVAQNGGFYQQSPIYTLDSDIKDEIVRLDLHTVSEPLLAESGYYMVQVEGKHTQSYEEARESLRDSYVQKAYTAFMTDELPKFFSLN</sequence>
<dbReference type="InterPro" id="IPR000297">
    <property type="entry name" value="PPIase_PpiC"/>
</dbReference>
<dbReference type="EMBL" id="BMHE01000006">
    <property type="protein sequence ID" value="GGI46617.1"/>
    <property type="molecule type" value="Genomic_DNA"/>
</dbReference>
<dbReference type="Gene3D" id="3.10.50.40">
    <property type="match status" value="1"/>
</dbReference>
<comment type="caution">
    <text evidence="3">The sequence shown here is derived from an EMBL/GenBank/DDBJ whole genome shotgun (WGS) entry which is preliminary data.</text>
</comment>
<name>A0ABQ2BUF7_9BACL</name>
<keyword evidence="4" id="KW-1185">Reference proteome</keyword>
<dbReference type="PANTHER" id="PTHR47245:SF2">
    <property type="entry name" value="PEPTIDYL-PROLYL CIS-TRANS ISOMERASE HP_0175-RELATED"/>
    <property type="match status" value="1"/>
</dbReference>
<dbReference type="PROSITE" id="PS50198">
    <property type="entry name" value="PPIC_PPIASE_2"/>
    <property type="match status" value="1"/>
</dbReference>
<evidence type="ECO:0000259" key="2">
    <source>
        <dbReference type="PROSITE" id="PS50198"/>
    </source>
</evidence>
<evidence type="ECO:0000313" key="4">
    <source>
        <dbReference type="Proteomes" id="UP000615455"/>
    </source>
</evidence>
<protein>
    <recommendedName>
        <fullName evidence="2">PpiC domain-containing protein</fullName>
    </recommendedName>
</protein>
<proteinExistence type="predicted"/>
<reference evidence="4" key="1">
    <citation type="journal article" date="2019" name="Int. J. Syst. Evol. Microbiol.">
        <title>The Global Catalogue of Microorganisms (GCM) 10K type strain sequencing project: providing services to taxonomists for standard genome sequencing and annotation.</title>
        <authorList>
            <consortium name="The Broad Institute Genomics Platform"/>
            <consortium name="The Broad Institute Genome Sequencing Center for Infectious Disease"/>
            <person name="Wu L."/>
            <person name="Ma J."/>
        </authorList>
    </citation>
    <scope>NUCLEOTIDE SEQUENCE [LARGE SCALE GENOMIC DNA]</scope>
    <source>
        <strain evidence="4">CGMCC 1.15043</strain>
    </source>
</reference>
<evidence type="ECO:0000313" key="3">
    <source>
        <dbReference type="EMBL" id="GGI46617.1"/>
    </source>
</evidence>
<keyword evidence="1" id="KW-0697">Rotamase</keyword>
<gene>
    <name evidence="3" type="ORF">GCM10008018_17990</name>
</gene>
<dbReference type="PANTHER" id="PTHR47245">
    <property type="entry name" value="PEPTIDYLPROLYL ISOMERASE"/>
    <property type="match status" value="1"/>
</dbReference>
<keyword evidence="1" id="KW-0413">Isomerase</keyword>
<organism evidence="3 4">
    <name type="scientific">Paenibacillus marchantiophytorum</name>
    <dbReference type="NCBI Taxonomy" id="1619310"/>
    <lineage>
        <taxon>Bacteria</taxon>
        <taxon>Bacillati</taxon>
        <taxon>Bacillota</taxon>
        <taxon>Bacilli</taxon>
        <taxon>Bacillales</taxon>
        <taxon>Paenibacillaceae</taxon>
        <taxon>Paenibacillus</taxon>
    </lineage>
</organism>
<accession>A0ABQ2BUF7</accession>
<dbReference type="Pfam" id="PF13616">
    <property type="entry name" value="Rotamase_3"/>
    <property type="match status" value="1"/>
</dbReference>
<dbReference type="InterPro" id="IPR050245">
    <property type="entry name" value="PrsA_foldase"/>
</dbReference>
<evidence type="ECO:0000256" key="1">
    <source>
        <dbReference type="PROSITE-ProRule" id="PRU00278"/>
    </source>
</evidence>
<dbReference type="Proteomes" id="UP000615455">
    <property type="component" value="Unassembled WGS sequence"/>
</dbReference>